<reference evidence="2 3" key="1">
    <citation type="submission" date="2023-08" db="EMBL/GenBank/DDBJ databases">
        <title>Achromobacter seleniivolatilans sp. nov., isolated from seleniferous soil.</title>
        <authorList>
            <person name="Zhang S."/>
            <person name="Li K."/>
            <person name="Peng J."/>
            <person name="Zhao Q."/>
            <person name="Wang H."/>
            <person name="Guo Y."/>
        </authorList>
    </citation>
    <scope>NUCLEOTIDE SEQUENCE [LARGE SCALE GENOMIC DNA]</scope>
    <source>
        <strain evidence="2 3">R39</strain>
    </source>
</reference>
<evidence type="ECO:0000313" key="2">
    <source>
        <dbReference type="EMBL" id="WMD23082.1"/>
    </source>
</evidence>
<dbReference type="InterPro" id="IPR009057">
    <property type="entry name" value="Homeodomain-like_sf"/>
</dbReference>
<sequence>MNKIAASRTDLSEVAGLVPPAAQALIAVIGLRATSELVRQLGGTTFAVPQRETRLGEAKFEALAEVVGPDAAMAMVRHFGGESLYIPRCRDALVEYIYRDIRQTFDRLTRDTSAIQAVSVLAVRYGYSDRHIWSILKMADRFGQAEQAVRAAGQLGLF</sequence>
<dbReference type="InterPro" id="IPR014875">
    <property type="entry name" value="Mor_transcription_activator"/>
</dbReference>
<dbReference type="EMBL" id="CP132976">
    <property type="protein sequence ID" value="WMD23082.1"/>
    <property type="molecule type" value="Genomic_DNA"/>
</dbReference>
<feature type="domain" description="Mor transcription activator" evidence="1">
    <location>
        <begin position="38"/>
        <end position="143"/>
    </location>
</feature>
<gene>
    <name evidence="2" type="ORF">RAS12_12110</name>
</gene>
<evidence type="ECO:0000259" key="1">
    <source>
        <dbReference type="Pfam" id="PF08765"/>
    </source>
</evidence>
<accession>A0ABY9M8T5</accession>
<evidence type="ECO:0000313" key="3">
    <source>
        <dbReference type="Proteomes" id="UP001234798"/>
    </source>
</evidence>
<dbReference type="RefSeq" id="WP_306948716.1">
    <property type="nucleotide sequence ID" value="NZ_CP132976.1"/>
</dbReference>
<dbReference type="Proteomes" id="UP001234798">
    <property type="component" value="Chromosome"/>
</dbReference>
<dbReference type="Pfam" id="PF08765">
    <property type="entry name" value="Mor"/>
    <property type="match status" value="1"/>
</dbReference>
<protein>
    <submittedName>
        <fullName evidence="2">Mor transcription activator family protein</fullName>
    </submittedName>
</protein>
<organism evidence="2 3">
    <name type="scientific">Achromobacter seleniivolatilans</name>
    <dbReference type="NCBI Taxonomy" id="3047478"/>
    <lineage>
        <taxon>Bacteria</taxon>
        <taxon>Pseudomonadati</taxon>
        <taxon>Pseudomonadota</taxon>
        <taxon>Betaproteobacteria</taxon>
        <taxon>Burkholderiales</taxon>
        <taxon>Alcaligenaceae</taxon>
        <taxon>Achromobacter</taxon>
    </lineage>
</organism>
<dbReference type="SUPFAM" id="SSF46689">
    <property type="entry name" value="Homeodomain-like"/>
    <property type="match status" value="1"/>
</dbReference>
<proteinExistence type="predicted"/>
<name>A0ABY9M8T5_9BURK</name>
<keyword evidence="3" id="KW-1185">Reference proteome</keyword>